<dbReference type="InterPro" id="IPR008972">
    <property type="entry name" value="Cupredoxin"/>
</dbReference>
<protein>
    <recommendedName>
        <fullName evidence="4">Phytocyanin domain-containing protein</fullName>
    </recommendedName>
</protein>
<feature type="region of interest" description="Disordered" evidence="1">
    <location>
        <begin position="140"/>
        <end position="170"/>
    </location>
</feature>
<feature type="compositionally biased region" description="Low complexity" evidence="1">
    <location>
        <begin position="141"/>
        <end position="170"/>
    </location>
</feature>
<evidence type="ECO:0000256" key="1">
    <source>
        <dbReference type="SAM" id="MobiDB-lite"/>
    </source>
</evidence>
<evidence type="ECO:0008006" key="4">
    <source>
        <dbReference type="Google" id="ProtNLM"/>
    </source>
</evidence>
<dbReference type="PANTHER" id="PTHR34883">
    <property type="entry name" value="SERINE-RICH PROTEIN, PUTATIVE-RELATED-RELATED"/>
    <property type="match status" value="1"/>
</dbReference>
<dbReference type="Gene3D" id="2.60.40.420">
    <property type="entry name" value="Cupredoxins - blue copper proteins"/>
    <property type="match status" value="1"/>
</dbReference>
<accession>A0A8H5BDC5</accession>
<proteinExistence type="predicted"/>
<evidence type="ECO:0000313" key="2">
    <source>
        <dbReference type="EMBL" id="KAF5321129.1"/>
    </source>
</evidence>
<dbReference type="SUPFAM" id="SSF49503">
    <property type="entry name" value="Cupredoxins"/>
    <property type="match status" value="1"/>
</dbReference>
<evidence type="ECO:0000313" key="3">
    <source>
        <dbReference type="Proteomes" id="UP000567179"/>
    </source>
</evidence>
<dbReference type="InterPro" id="IPR052953">
    <property type="entry name" value="Ser-rich/MCO-related"/>
</dbReference>
<dbReference type="Proteomes" id="UP000567179">
    <property type="component" value="Unassembled WGS sequence"/>
</dbReference>
<organism evidence="2 3">
    <name type="scientific">Psilocybe cf. subviscida</name>
    <dbReference type="NCBI Taxonomy" id="2480587"/>
    <lineage>
        <taxon>Eukaryota</taxon>
        <taxon>Fungi</taxon>
        <taxon>Dikarya</taxon>
        <taxon>Basidiomycota</taxon>
        <taxon>Agaricomycotina</taxon>
        <taxon>Agaricomycetes</taxon>
        <taxon>Agaricomycetidae</taxon>
        <taxon>Agaricales</taxon>
        <taxon>Agaricineae</taxon>
        <taxon>Strophariaceae</taxon>
        <taxon>Psilocybe</taxon>
    </lineage>
</organism>
<sequence>MPFIAAACAKTIVITVGGNTTINPMGVFDPPQVNARIGDVVVFNFTQGNHTATQSTFASPCIPAHFTNETINGFDSSFRDTHNGTATTQLSVPIQNNDTIWFFDWNTCAVGGVGGINLNSSSDSTETLDGFQRNALRLNGTDSDTSASSSAQVVATSPTATNPAASPSQTTSAATRVVVQGAFAAALPAALALVALAF</sequence>
<name>A0A8H5BDC5_9AGAR</name>
<dbReference type="PANTHER" id="PTHR34883:SF15">
    <property type="entry name" value="EXTRACELLULAR SERINE-RICH PROTEIN"/>
    <property type="match status" value="1"/>
</dbReference>
<reference evidence="2 3" key="1">
    <citation type="journal article" date="2020" name="ISME J.">
        <title>Uncovering the hidden diversity of litter-decomposition mechanisms in mushroom-forming fungi.</title>
        <authorList>
            <person name="Floudas D."/>
            <person name="Bentzer J."/>
            <person name="Ahren D."/>
            <person name="Johansson T."/>
            <person name="Persson P."/>
            <person name="Tunlid A."/>
        </authorList>
    </citation>
    <scope>NUCLEOTIDE SEQUENCE [LARGE SCALE GENOMIC DNA]</scope>
    <source>
        <strain evidence="2 3">CBS 101986</strain>
    </source>
</reference>
<comment type="caution">
    <text evidence="2">The sequence shown here is derived from an EMBL/GenBank/DDBJ whole genome shotgun (WGS) entry which is preliminary data.</text>
</comment>
<gene>
    <name evidence="2" type="ORF">D9619_001685</name>
</gene>
<keyword evidence="3" id="KW-1185">Reference proteome</keyword>
<dbReference type="EMBL" id="JAACJJ010000028">
    <property type="protein sequence ID" value="KAF5321129.1"/>
    <property type="molecule type" value="Genomic_DNA"/>
</dbReference>
<dbReference type="AlphaFoldDB" id="A0A8H5BDC5"/>
<dbReference type="OrthoDB" id="2331100at2759"/>